<keyword evidence="2" id="KW-1133">Transmembrane helix</keyword>
<evidence type="ECO:0000256" key="2">
    <source>
        <dbReference type="SAM" id="Phobius"/>
    </source>
</evidence>
<accession>A0A2H3JNN2</accession>
<organism evidence="3 4">
    <name type="scientific">Wolfiporia cocos (strain MD-104)</name>
    <name type="common">Brown rot fungus</name>
    <dbReference type="NCBI Taxonomy" id="742152"/>
    <lineage>
        <taxon>Eukaryota</taxon>
        <taxon>Fungi</taxon>
        <taxon>Dikarya</taxon>
        <taxon>Basidiomycota</taxon>
        <taxon>Agaricomycotina</taxon>
        <taxon>Agaricomycetes</taxon>
        <taxon>Polyporales</taxon>
        <taxon>Phaeolaceae</taxon>
        <taxon>Wolfiporia</taxon>
    </lineage>
</organism>
<feature type="transmembrane region" description="Helical" evidence="2">
    <location>
        <begin position="225"/>
        <end position="243"/>
    </location>
</feature>
<name>A0A2H3JNN2_WOLCO</name>
<gene>
    <name evidence="3" type="ORF">WOLCODRAFT_146905</name>
</gene>
<keyword evidence="2" id="KW-0812">Transmembrane</keyword>
<feature type="transmembrane region" description="Helical" evidence="2">
    <location>
        <begin position="140"/>
        <end position="166"/>
    </location>
</feature>
<dbReference type="OrthoDB" id="10653947at2759"/>
<dbReference type="EMBL" id="KB467987">
    <property type="protein sequence ID" value="PCH39338.1"/>
    <property type="molecule type" value="Genomic_DNA"/>
</dbReference>
<proteinExistence type="predicted"/>
<reference evidence="3 4" key="1">
    <citation type="journal article" date="2012" name="Science">
        <title>The Paleozoic origin of enzymatic lignin decomposition reconstructed from 31 fungal genomes.</title>
        <authorList>
            <person name="Floudas D."/>
            <person name="Binder M."/>
            <person name="Riley R."/>
            <person name="Barry K."/>
            <person name="Blanchette R.A."/>
            <person name="Henrissat B."/>
            <person name="Martinez A.T."/>
            <person name="Otillar R."/>
            <person name="Spatafora J.W."/>
            <person name="Yadav J.S."/>
            <person name="Aerts A."/>
            <person name="Benoit I."/>
            <person name="Boyd A."/>
            <person name="Carlson A."/>
            <person name="Copeland A."/>
            <person name="Coutinho P.M."/>
            <person name="de Vries R.P."/>
            <person name="Ferreira P."/>
            <person name="Findley K."/>
            <person name="Foster B."/>
            <person name="Gaskell J."/>
            <person name="Glotzer D."/>
            <person name="Gorecki P."/>
            <person name="Heitman J."/>
            <person name="Hesse C."/>
            <person name="Hori C."/>
            <person name="Igarashi K."/>
            <person name="Jurgens J.A."/>
            <person name="Kallen N."/>
            <person name="Kersten P."/>
            <person name="Kohler A."/>
            <person name="Kuees U."/>
            <person name="Kumar T.K.A."/>
            <person name="Kuo A."/>
            <person name="LaButti K."/>
            <person name="Larrondo L.F."/>
            <person name="Lindquist E."/>
            <person name="Ling A."/>
            <person name="Lombard V."/>
            <person name="Lucas S."/>
            <person name="Lundell T."/>
            <person name="Martin R."/>
            <person name="McLaughlin D.J."/>
            <person name="Morgenstern I."/>
            <person name="Morin E."/>
            <person name="Murat C."/>
            <person name="Nagy L.G."/>
            <person name="Nolan M."/>
            <person name="Ohm R.A."/>
            <person name="Patyshakuliyeva A."/>
            <person name="Rokas A."/>
            <person name="Ruiz-Duenas F.J."/>
            <person name="Sabat G."/>
            <person name="Salamov A."/>
            <person name="Samejima M."/>
            <person name="Schmutz J."/>
            <person name="Slot J.C."/>
            <person name="St John F."/>
            <person name="Stenlid J."/>
            <person name="Sun H."/>
            <person name="Sun S."/>
            <person name="Syed K."/>
            <person name="Tsang A."/>
            <person name="Wiebenga A."/>
            <person name="Young D."/>
            <person name="Pisabarro A."/>
            <person name="Eastwood D.C."/>
            <person name="Martin F."/>
            <person name="Cullen D."/>
            <person name="Grigoriev I.V."/>
            <person name="Hibbett D.S."/>
        </authorList>
    </citation>
    <scope>NUCLEOTIDE SEQUENCE [LARGE SCALE GENOMIC DNA]</scope>
    <source>
        <strain evidence="3 4">MD-104</strain>
    </source>
</reference>
<keyword evidence="4" id="KW-1185">Reference proteome</keyword>
<feature type="region of interest" description="Disordered" evidence="1">
    <location>
        <begin position="52"/>
        <end position="81"/>
    </location>
</feature>
<evidence type="ECO:0000313" key="3">
    <source>
        <dbReference type="EMBL" id="PCH39338.1"/>
    </source>
</evidence>
<keyword evidence="2" id="KW-0472">Membrane</keyword>
<dbReference type="AlphaFoldDB" id="A0A2H3JNN2"/>
<feature type="transmembrane region" description="Helical" evidence="2">
    <location>
        <begin position="187"/>
        <end position="205"/>
    </location>
</feature>
<evidence type="ECO:0000256" key="1">
    <source>
        <dbReference type="SAM" id="MobiDB-lite"/>
    </source>
</evidence>
<feature type="compositionally biased region" description="Polar residues" evidence="1">
    <location>
        <begin position="61"/>
        <end position="70"/>
    </location>
</feature>
<dbReference type="Proteomes" id="UP000218811">
    <property type="component" value="Unassembled WGS sequence"/>
</dbReference>
<protein>
    <submittedName>
        <fullName evidence="3">Uncharacterized protein</fullName>
    </submittedName>
</protein>
<evidence type="ECO:0000313" key="4">
    <source>
        <dbReference type="Proteomes" id="UP000218811"/>
    </source>
</evidence>
<feature type="transmembrane region" description="Helical" evidence="2">
    <location>
        <begin position="88"/>
        <end position="108"/>
    </location>
</feature>
<sequence length="249" mass="26867">MSKALKRSGSHYSETTGLDFLQTVNPLSYFDKNRTDKLCVFSLLQSIEPIPSDDDSEKMSGCSSTNTSVDRGSEDIEANQQSHTKSRAAAYAIVVLLPFWIASSYAFLGFMAMTAGKTVLAAALPHDEGYMGNVHLTMQVGAVGGAITGGIIYVIGFLAVIMASLIGCREEFARMASTWKRNTQYKSIFWVLCGTVLGPLGVAVLRNDAQRGLEMLTTTYAAREGAFGMFLMSIAASLLSPSMNDEHGE</sequence>